<organism evidence="2 3">
    <name type="scientific">Mycolicibacterium pulveris</name>
    <name type="common">Mycobacterium pulveris</name>
    <dbReference type="NCBI Taxonomy" id="36813"/>
    <lineage>
        <taxon>Bacteria</taxon>
        <taxon>Bacillati</taxon>
        <taxon>Actinomycetota</taxon>
        <taxon>Actinomycetes</taxon>
        <taxon>Mycobacteriales</taxon>
        <taxon>Mycobacteriaceae</taxon>
        <taxon>Mycolicibacterium</taxon>
    </lineage>
</organism>
<dbReference type="SUPFAM" id="SSF55718">
    <property type="entry name" value="SCP-like"/>
    <property type="match status" value="1"/>
</dbReference>
<evidence type="ECO:0000259" key="1">
    <source>
        <dbReference type="Pfam" id="PF02036"/>
    </source>
</evidence>
<dbReference type="Pfam" id="PF02036">
    <property type="entry name" value="SCP2"/>
    <property type="match status" value="1"/>
</dbReference>
<dbReference type="InterPro" id="IPR036527">
    <property type="entry name" value="SCP2_sterol-bd_dom_sf"/>
</dbReference>
<dbReference type="RefSeq" id="WP_163904799.1">
    <property type="nucleotide sequence ID" value="NZ_AP022599.1"/>
</dbReference>
<proteinExistence type="predicted"/>
<evidence type="ECO:0000313" key="3">
    <source>
        <dbReference type="Proteomes" id="UP000467252"/>
    </source>
</evidence>
<dbReference type="EMBL" id="AP022599">
    <property type="protein sequence ID" value="BBY83723.1"/>
    <property type="molecule type" value="Genomic_DNA"/>
</dbReference>
<accession>A0A7I7US77</accession>
<evidence type="ECO:0000313" key="2">
    <source>
        <dbReference type="EMBL" id="BBY83723.1"/>
    </source>
</evidence>
<name>A0A7I7US77_MYCPV</name>
<feature type="domain" description="SCP2" evidence="1">
    <location>
        <begin position="46"/>
        <end position="117"/>
    </location>
</feature>
<dbReference type="AlphaFoldDB" id="A0A7I7US77"/>
<dbReference type="Gene3D" id="3.30.1050.10">
    <property type="entry name" value="SCP2 sterol-binding domain"/>
    <property type="match status" value="1"/>
</dbReference>
<gene>
    <name evidence="2" type="ORF">MPUL_48810</name>
</gene>
<protein>
    <recommendedName>
        <fullName evidence="1">SCP2 domain-containing protein</fullName>
    </recommendedName>
</protein>
<dbReference type="Proteomes" id="UP000467252">
    <property type="component" value="Chromosome"/>
</dbReference>
<keyword evidence="3" id="KW-1185">Reference proteome</keyword>
<reference evidence="2 3" key="1">
    <citation type="journal article" date="2019" name="Emerg. Microbes Infect.">
        <title>Comprehensive subspecies identification of 175 nontuberculous mycobacteria species based on 7547 genomic profiles.</title>
        <authorList>
            <person name="Matsumoto Y."/>
            <person name="Kinjo T."/>
            <person name="Motooka D."/>
            <person name="Nabeya D."/>
            <person name="Jung N."/>
            <person name="Uechi K."/>
            <person name="Horii T."/>
            <person name="Iida T."/>
            <person name="Fujita J."/>
            <person name="Nakamura S."/>
        </authorList>
    </citation>
    <scope>NUCLEOTIDE SEQUENCE [LARGE SCALE GENOMIC DNA]</scope>
    <source>
        <strain evidence="2 3">JCM 6370</strain>
    </source>
</reference>
<sequence>MAKFGTVEVYEEMGKVLNDDDEWINKRGTKISYSMVFDYGEPVDKAFYTRFESGRVTDVHELDSRGEIEADFVIAGSADVWRGVLTNTIDPTVALTRGQLKVKGKMATLLKNMNAFKYVIEKMSQIPLD</sequence>
<dbReference type="InterPro" id="IPR003033">
    <property type="entry name" value="SCP2_sterol-bd_dom"/>
</dbReference>